<proteinExistence type="predicted"/>
<evidence type="ECO:0000313" key="2">
    <source>
        <dbReference type="EMBL" id="CAA9393998.1"/>
    </source>
</evidence>
<gene>
    <name evidence="2" type="ORF">AVDCRST_MAG66-1032</name>
</gene>
<feature type="region of interest" description="Disordered" evidence="1">
    <location>
        <begin position="1"/>
        <end position="42"/>
    </location>
</feature>
<protein>
    <submittedName>
        <fullName evidence="2">Uncharacterized protein</fullName>
    </submittedName>
</protein>
<organism evidence="2">
    <name type="scientific">uncultured Pseudonocardia sp</name>
    <dbReference type="NCBI Taxonomy" id="211455"/>
    <lineage>
        <taxon>Bacteria</taxon>
        <taxon>Bacillati</taxon>
        <taxon>Actinomycetota</taxon>
        <taxon>Actinomycetes</taxon>
        <taxon>Pseudonocardiales</taxon>
        <taxon>Pseudonocardiaceae</taxon>
        <taxon>Pseudonocardia</taxon>
        <taxon>environmental samples</taxon>
    </lineage>
</organism>
<feature type="non-terminal residue" evidence="2">
    <location>
        <position position="1"/>
    </location>
</feature>
<dbReference type="AlphaFoldDB" id="A0A6J4NP22"/>
<reference evidence="2" key="1">
    <citation type="submission" date="2020-02" db="EMBL/GenBank/DDBJ databases">
        <authorList>
            <person name="Meier V. D."/>
        </authorList>
    </citation>
    <scope>NUCLEOTIDE SEQUENCE</scope>
    <source>
        <strain evidence="2">AVDCRST_MAG66</strain>
    </source>
</reference>
<evidence type="ECO:0000256" key="1">
    <source>
        <dbReference type="SAM" id="MobiDB-lite"/>
    </source>
</evidence>
<dbReference type="EMBL" id="CADCUS010000158">
    <property type="protein sequence ID" value="CAA9393998.1"/>
    <property type="molecule type" value="Genomic_DNA"/>
</dbReference>
<feature type="compositionally biased region" description="Low complexity" evidence="1">
    <location>
        <begin position="27"/>
        <end position="42"/>
    </location>
</feature>
<accession>A0A6J4NP22</accession>
<feature type="non-terminal residue" evidence="2">
    <location>
        <position position="42"/>
    </location>
</feature>
<sequence>GRRRRGRAAPARGPDGDGGVHHGRGAGRAAGARRGPGPAAPA</sequence>
<name>A0A6J4NP22_9PSEU</name>